<keyword evidence="2" id="KW-1185">Reference proteome</keyword>
<protein>
    <submittedName>
        <fullName evidence="1">Uncharacterized protein</fullName>
    </submittedName>
</protein>
<dbReference type="AlphaFoldDB" id="A0AAQ4D4R4"/>
<feature type="non-terminal residue" evidence="1">
    <location>
        <position position="1"/>
    </location>
</feature>
<reference evidence="1 2" key="1">
    <citation type="journal article" date="2023" name="Arcadia Sci">
        <title>De novo assembly of a long-read Amblyomma americanum tick genome.</title>
        <authorList>
            <person name="Chou S."/>
            <person name="Poskanzer K.E."/>
            <person name="Rollins M."/>
            <person name="Thuy-Boun P.S."/>
        </authorList>
    </citation>
    <scope>NUCLEOTIDE SEQUENCE [LARGE SCALE GENOMIC DNA]</scope>
    <source>
        <strain evidence="1">F_SG_1</strain>
        <tissue evidence="1">Salivary glands</tissue>
    </source>
</reference>
<organism evidence="1 2">
    <name type="scientific">Amblyomma americanum</name>
    <name type="common">Lone star tick</name>
    <dbReference type="NCBI Taxonomy" id="6943"/>
    <lineage>
        <taxon>Eukaryota</taxon>
        <taxon>Metazoa</taxon>
        <taxon>Ecdysozoa</taxon>
        <taxon>Arthropoda</taxon>
        <taxon>Chelicerata</taxon>
        <taxon>Arachnida</taxon>
        <taxon>Acari</taxon>
        <taxon>Parasitiformes</taxon>
        <taxon>Ixodida</taxon>
        <taxon>Ixodoidea</taxon>
        <taxon>Ixodidae</taxon>
        <taxon>Amblyomminae</taxon>
        <taxon>Amblyomma</taxon>
    </lineage>
</organism>
<proteinExistence type="predicted"/>
<sequence>CCQISPCSTCTSHPTRSLRSIVRGTTELLSLTTAPRRSMTSFTGMPTGTTRHSSAVYLFTLDYIKKDQCFVGHWNRTEIRKCKS</sequence>
<gene>
    <name evidence="1" type="ORF">V5799_004914</name>
</gene>
<evidence type="ECO:0000313" key="1">
    <source>
        <dbReference type="EMBL" id="KAK8757454.1"/>
    </source>
</evidence>
<name>A0AAQ4D4R4_AMBAM</name>
<dbReference type="Proteomes" id="UP001321473">
    <property type="component" value="Unassembled WGS sequence"/>
</dbReference>
<evidence type="ECO:0000313" key="2">
    <source>
        <dbReference type="Proteomes" id="UP001321473"/>
    </source>
</evidence>
<dbReference type="EMBL" id="JARKHS020035178">
    <property type="protein sequence ID" value="KAK8757454.1"/>
    <property type="molecule type" value="Genomic_DNA"/>
</dbReference>
<accession>A0AAQ4D4R4</accession>
<comment type="caution">
    <text evidence="1">The sequence shown here is derived from an EMBL/GenBank/DDBJ whole genome shotgun (WGS) entry which is preliminary data.</text>
</comment>